<protein>
    <recommendedName>
        <fullName evidence="5">phosphoenolpyruvate--protein phosphotransferase</fullName>
        <ecNumber evidence="5">2.7.3.9</ecNumber>
    </recommendedName>
</protein>
<dbReference type="InterPro" id="IPR036618">
    <property type="entry name" value="PtsI_HPr-bd_sf"/>
</dbReference>
<dbReference type="Pfam" id="PF00583">
    <property type="entry name" value="Acetyltransf_1"/>
    <property type="match status" value="1"/>
</dbReference>
<evidence type="ECO:0000256" key="1">
    <source>
        <dbReference type="ARBA" id="ARBA00000683"/>
    </source>
</evidence>
<keyword evidence="7" id="KW-0963">Cytoplasm</keyword>
<keyword evidence="12" id="KW-0418">Kinase</keyword>
<evidence type="ECO:0000256" key="2">
    <source>
        <dbReference type="ARBA" id="ARBA00001946"/>
    </source>
</evidence>
<keyword evidence="9" id="KW-0808">Transferase</keyword>
<evidence type="ECO:0000256" key="3">
    <source>
        <dbReference type="ARBA" id="ARBA00004496"/>
    </source>
</evidence>
<dbReference type="Gene3D" id="3.50.30.10">
    <property type="entry name" value="Phosphohistidine domain"/>
    <property type="match status" value="1"/>
</dbReference>
<comment type="catalytic activity">
    <reaction evidence="1">
        <text>L-histidyl-[protein] + phosphoenolpyruvate = N(pros)-phospho-L-histidyl-[protein] + pyruvate</text>
        <dbReference type="Rhea" id="RHEA:23880"/>
        <dbReference type="Rhea" id="RHEA-COMP:9745"/>
        <dbReference type="Rhea" id="RHEA-COMP:9746"/>
        <dbReference type="ChEBI" id="CHEBI:15361"/>
        <dbReference type="ChEBI" id="CHEBI:29979"/>
        <dbReference type="ChEBI" id="CHEBI:58702"/>
        <dbReference type="ChEBI" id="CHEBI:64837"/>
        <dbReference type="EC" id="2.7.3.9"/>
    </reaction>
</comment>
<dbReference type="Gene3D" id="3.40.630.30">
    <property type="match status" value="1"/>
</dbReference>
<dbReference type="InterPro" id="IPR008279">
    <property type="entry name" value="PEP-util_enz_mobile_dom"/>
</dbReference>
<dbReference type="Gene3D" id="1.10.274.10">
    <property type="entry name" value="PtsI, HPr-binding domain"/>
    <property type="match status" value="1"/>
</dbReference>
<gene>
    <name evidence="16" type="ORF">ASJ35_10440</name>
</gene>
<dbReference type="InterPro" id="IPR050499">
    <property type="entry name" value="PEP-utilizing_PTS_enzyme"/>
</dbReference>
<dbReference type="SUPFAM" id="SSF55729">
    <property type="entry name" value="Acyl-CoA N-acyltransferases (Nat)"/>
    <property type="match status" value="1"/>
</dbReference>
<keyword evidence="14" id="KW-0175">Coiled coil</keyword>
<evidence type="ECO:0000259" key="15">
    <source>
        <dbReference type="PROSITE" id="PS51186"/>
    </source>
</evidence>
<dbReference type="Pfam" id="PF02896">
    <property type="entry name" value="PEP-utilizers_C"/>
    <property type="match status" value="1"/>
</dbReference>
<dbReference type="Proteomes" id="UP000053433">
    <property type="component" value="Unassembled WGS sequence"/>
</dbReference>
<dbReference type="InterPro" id="IPR008731">
    <property type="entry name" value="PTS_EIN"/>
</dbReference>
<evidence type="ECO:0000313" key="16">
    <source>
        <dbReference type="EMBL" id="KUE75994.1"/>
    </source>
</evidence>
<dbReference type="PRINTS" id="PR01736">
    <property type="entry name" value="PHPHTRNFRASE"/>
</dbReference>
<keyword evidence="8" id="KW-0762">Sugar transport</keyword>
<comment type="subcellular location">
    <subcellularLocation>
        <location evidence="3">Cytoplasm</location>
    </subcellularLocation>
</comment>
<evidence type="ECO:0000313" key="17">
    <source>
        <dbReference type="Proteomes" id="UP000053433"/>
    </source>
</evidence>
<dbReference type="Gene3D" id="3.20.20.60">
    <property type="entry name" value="Phosphoenolpyruvate-binding domains"/>
    <property type="match status" value="1"/>
</dbReference>
<evidence type="ECO:0000256" key="7">
    <source>
        <dbReference type="ARBA" id="ARBA00022490"/>
    </source>
</evidence>
<evidence type="ECO:0000256" key="4">
    <source>
        <dbReference type="ARBA" id="ARBA00007837"/>
    </source>
</evidence>
<evidence type="ECO:0000256" key="9">
    <source>
        <dbReference type="ARBA" id="ARBA00022679"/>
    </source>
</evidence>
<organism evidence="16 17">
    <name type="scientific">Ruthenibacterium lactatiformans</name>
    <dbReference type="NCBI Taxonomy" id="1550024"/>
    <lineage>
        <taxon>Bacteria</taxon>
        <taxon>Bacillati</taxon>
        <taxon>Bacillota</taxon>
        <taxon>Clostridia</taxon>
        <taxon>Eubacteriales</taxon>
        <taxon>Oscillospiraceae</taxon>
        <taxon>Ruthenibacterium</taxon>
    </lineage>
</organism>
<dbReference type="GO" id="GO:0016301">
    <property type="term" value="F:kinase activity"/>
    <property type="evidence" value="ECO:0007669"/>
    <property type="project" value="UniProtKB-KW"/>
</dbReference>
<dbReference type="PROSITE" id="PS51186">
    <property type="entry name" value="GNAT"/>
    <property type="match status" value="1"/>
</dbReference>
<dbReference type="Pfam" id="PF05524">
    <property type="entry name" value="PEP-utilisers_N"/>
    <property type="match status" value="1"/>
</dbReference>
<comment type="caution">
    <text evidence="16">The sequence shown here is derived from an EMBL/GenBank/DDBJ whole genome shotgun (WGS) entry which is preliminary data.</text>
</comment>
<evidence type="ECO:0000256" key="8">
    <source>
        <dbReference type="ARBA" id="ARBA00022597"/>
    </source>
</evidence>
<dbReference type="InterPro" id="IPR006318">
    <property type="entry name" value="PTS_EI-like"/>
</dbReference>
<feature type="domain" description="N-acetyltransferase" evidence="15">
    <location>
        <begin position="128"/>
        <end position="280"/>
    </location>
</feature>
<evidence type="ECO:0000256" key="12">
    <source>
        <dbReference type="ARBA" id="ARBA00022777"/>
    </source>
</evidence>
<dbReference type="SUPFAM" id="SSF47831">
    <property type="entry name" value="Enzyme I of the PEP:sugar phosphotransferase system HPr-binding (sub)domain"/>
    <property type="match status" value="1"/>
</dbReference>
<dbReference type="GO" id="GO:0016747">
    <property type="term" value="F:acyltransferase activity, transferring groups other than amino-acyl groups"/>
    <property type="evidence" value="ECO:0007669"/>
    <property type="project" value="InterPro"/>
</dbReference>
<dbReference type="SUPFAM" id="SSF51621">
    <property type="entry name" value="Phosphoenolpyruvate/pyruvate domain"/>
    <property type="match status" value="1"/>
</dbReference>
<evidence type="ECO:0000256" key="5">
    <source>
        <dbReference type="ARBA" id="ARBA00012232"/>
    </source>
</evidence>
<dbReference type="InterPro" id="IPR015813">
    <property type="entry name" value="Pyrv/PenolPyrv_kinase-like_dom"/>
</dbReference>
<evidence type="ECO:0000256" key="13">
    <source>
        <dbReference type="ARBA" id="ARBA00022842"/>
    </source>
</evidence>
<sequence length="835" mass="90468">MEKLTEQNRAEVEAYISAEPEYNVFVQGDLENYGFESKTVEIFGTRAADGALCALLLRYFNNYCLCMSGTAPVEELAAFLQARGAQYLSGKEADVAALAARMPGWKLRGTNLARMDRLAGGAALPEGFSLRMLGPQDAQAVIGLEVQIDEFADSFRGVDREEKVEECRENLTRGGHAFGVYDGDRLVALAETTAENSVSAMVVGVATLPGWRGRGFARACVHAAAAHSFAAGRRYLCLFYDNPAAGRIYHALGFADVGRFGWQCPNKRQKQIFKAREPLEQEEDGGGAACGLCRETGRCADLKYITAVPASAGLAVGTVRYLRHTQSGLGRAVRSPKEEQEAFENAVREAQDQLIRLERRAAAQDRDIFMVQRVLLEDEGLRQEVASYIRVGAGAAASVERAAGIFAGRIRALEDPYMRERACDILDACRRVVKVLDGQPHETLRLTGPAILVAEELYPTDIVTLDRSLVLGFITSAGSPNAHAAIIARTMGIPAAVMAGPELLEGCDGRTLALNGDTGEAYLDPDEATKTRFAHKLRLQRRHTLSQERLRAAPCTTKDGTRISLMADCASVEDVRTAVEAGADGVGLLLSEYLLLAGRVNGEEEQYGFYAACLAAAQGRPVTICTFDVAPDKTGTEFPREEEANPAMGLCGVRYCLAHPDFFETQLRALLRAGLAGNLRILLPMVSTRDEFEHALDAVYRAKCALRERGVPFAETVPVGAFIETPAAALTAGDLARRAAFFNVGTNNLIQYTYAADRVNPQVRAYLPVASPAVYRLVRFAVEAAAEARIPLCLCGEGAAQPALAEAYARLGVRAFSLPARELLEVKEYLMGVTL</sequence>
<dbReference type="InterPro" id="IPR040442">
    <property type="entry name" value="Pyrv_kinase-like_dom_sf"/>
</dbReference>
<comment type="cofactor">
    <cofactor evidence="2">
        <name>Mg(2+)</name>
        <dbReference type="ChEBI" id="CHEBI:18420"/>
    </cofactor>
</comment>
<dbReference type="SUPFAM" id="SSF52009">
    <property type="entry name" value="Phosphohistidine domain"/>
    <property type="match status" value="1"/>
</dbReference>
<dbReference type="RefSeq" id="WP_058723291.1">
    <property type="nucleotide sequence ID" value="NZ_LMUA01000013.1"/>
</dbReference>
<evidence type="ECO:0000256" key="6">
    <source>
        <dbReference type="ARBA" id="ARBA00022448"/>
    </source>
</evidence>
<dbReference type="GO" id="GO:0005737">
    <property type="term" value="C:cytoplasm"/>
    <property type="evidence" value="ECO:0007669"/>
    <property type="project" value="UniProtKB-SubCell"/>
</dbReference>
<keyword evidence="11" id="KW-0479">Metal-binding</keyword>
<dbReference type="InterPro" id="IPR016181">
    <property type="entry name" value="Acyl_CoA_acyltransferase"/>
</dbReference>
<dbReference type="GO" id="GO:0009401">
    <property type="term" value="P:phosphoenolpyruvate-dependent sugar phosphotransferase system"/>
    <property type="evidence" value="ECO:0007669"/>
    <property type="project" value="UniProtKB-KW"/>
</dbReference>
<dbReference type="InterPro" id="IPR000121">
    <property type="entry name" value="PEP_util_C"/>
</dbReference>
<dbReference type="Pfam" id="PF00391">
    <property type="entry name" value="PEP-utilizers"/>
    <property type="match status" value="1"/>
</dbReference>
<dbReference type="EMBL" id="LMUA01000013">
    <property type="protein sequence ID" value="KUE75994.1"/>
    <property type="molecule type" value="Genomic_DNA"/>
</dbReference>
<reference evidence="16 17" key="1">
    <citation type="submission" date="2015-10" db="EMBL/GenBank/DDBJ databases">
        <title>A novel member of the family Ruminococcaceae isolated from human faeces.</title>
        <authorList>
            <person name="Shkoporov A.N."/>
            <person name="Chaplin A.V."/>
            <person name="Motuzova O.V."/>
            <person name="Kafarskaia L.I."/>
            <person name="Efimov B.A."/>
        </authorList>
    </citation>
    <scope>NUCLEOTIDE SEQUENCE [LARGE SCALE GENOMIC DNA]</scope>
    <source>
        <strain evidence="16 17">668</strain>
    </source>
</reference>
<accession>A0A0W7TQ69</accession>
<dbReference type="InterPro" id="IPR036637">
    <property type="entry name" value="Phosphohistidine_dom_sf"/>
</dbReference>
<evidence type="ECO:0000256" key="14">
    <source>
        <dbReference type="SAM" id="Coils"/>
    </source>
</evidence>
<dbReference type="PANTHER" id="PTHR46244:SF6">
    <property type="entry name" value="PHOSPHOENOLPYRUVATE-PROTEIN PHOSPHOTRANSFERASE"/>
    <property type="match status" value="1"/>
</dbReference>
<keyword evidence="6" id="KW-0813">Transport</keyword>
<dbReference type="PANTHER" id="PTHR46244">
    <property type="entry name" value="PHOSPHOENOLPYRUVATE-PROTEIN PHOSPHOTRANSFERASE"/>
    <property type="match status" value="1"/>
</dbReference>
<dbReference type="InterPro" id="IPR000182">
    <property type="entry name" value="GNAT_dom"/>
</dbReference>
<proteinExistence type="inferred from homology"/>
<feature type="coiled-coil region" evidence="14">
    <location>
        <begin position="340"/>
        <end position="367"/>
    </location>
</feature>
<evidence type="ECO:0000256" key="11">
    <source>
        <dbReference type="ARBA" id="ARBA00022723"/>
    </source>
</evidence>
<name>A0A0W7TQ69_9FIRM</name>
<dbReference type="GO" id="GO:0046872">
    <property type="term" value="F:metal ion binding"/>
    <property type="evidence" value="ECO:0007669"/>
    <property type="project" value="UniProtKB-KW"/>
</dbReference>
<evidence type="ECO:0000256" key="10">
    <source>
        <dbReference type="ARBA" id="ARBA00022683"/>
    </source>
</evidence>
<dbReference type="NCBIfam" id="TIGR01417">
    <property type="entry name" value="PTS_I_fam"/>
    <property type="match status" value="1"/>
</dbReference>
<dbReference type="EC" id="2.7.3.9" evidence="5"/>
<keyword evidence="13" id="KW-0460">Magnesium</keyword>
<comment type="similarity">
    <text evidence="4">Belongs to the PEP-utilizing enzyme family.</text>
</comment>
<dbReference type="GO" id="GO:0008965">
    <property type="term" value="F:phosphoenolpyruvate-protein phosphotransferase activity"/>
    <property type="evidence" value="ECO:0007669"/>
    <property type="project" value="UniProtKB-EC"/>
</dbReference>
<dbReference type="AlphaFoldDB" id="A0A0W7TQ69"/>
<keyword evidence="10" id="KW-0598">Phosphotransferase system</keyword>